<feature type="binding site" evidence="4">
    <location>
        <position position="139"/>
    </location>
    <ligand>
        <name>Mn(2+)</name>
        <dbReference type="ChEBI" id="CHEBI:29035"/>
        <label>1</label>
    </ligand>
</feature>
<evidence type="ECO:0000313" key="7">
    <source>
        <dbReference type="Proteomes" id="UP000528964"/>
    </source>
</evidence>
<dbReference type="GO" id="GO:0008783">
    <property type="term" value="F:agmatinase activity"/>
    <property type="evidence" value="ECO:0007669"/>
    <property type="project" value="UniProtKB-EC"/>
</dbReference>
<feature type="binding site" evidence="4">
    <location>
        <position position="245"/>
    </location>
    <ligand>
        <name>Mn(2+)</name>
        <dbReference type="ChEBI" id="CHEBI:29035"/>
        <label>1</label>
    </ligand>
</feature>
<dbReference type="PANTHER" id="PTHR11358:SF26">
    <property type="entry name" value="GUANIDINO ACID HYDROLASE, MITOCHONDRIAL"/>
    <property type="match status" value="1"/>
</dbReference>
<dbReference type="NCBIfam" id="TIGR01230">
    <property type="entry name" value="agmatinase"/>
    <property type="match status" value="1"/>
</dbReference>
<comment type="similarity">
    <text evidence="1">Belongs to the arginase family. Agmatinase subfamily.</text>
</comment>
<dbReference type="GO" id="GO:0046872">
    <property type="term" value="F:metal ion binding"/>
    <property type="evidence" value="ECO:0007669"/>
    <property type="project" value="UniProtKB-KW"/>
</dbReference>
<keyword evidence="3 5" id="KW-0378">Hydrolase</keyword>
<evidence type="ECO:0000256" key="1">
    <source>
        <dbReference type="ARBA" id="ARBA00009227"/>
    </source>
</evidence>
<organism evidence="6 7">
    <name type="scientific">Hansschlegelia beijingensis</name>
    <dbReference type="NCBI Taxonomy" id="1133344"/>
    <lineage>
        <taxon>Bacteria</taxon>
        <taxon>Pseudomonadati</taxon>
        <taxon>Pseudomonadota</taxon>
        <taxon>Alphaproteobacteria</taxon>
        <taxon>Hyphomicrobiales</taxon>
        <taxon>Methylopilaceae</taxon>
        <taxon>Hansschlegelia</taxon>
    </lineage>
</organism>
<evidence type="ECO:0000256" key="3">
    <source>
        <dbReference type="ARBA" id="ARBA00022801"/>
    </source>
</evidence>
<evidence type="ECO:0000256" key="5">
    <source>
        <dbReference type="RuleBase" id="RU003684"/>
    </source>
</evidence>
<reference evidence="6 7" key="1">
    <citation type="submission" date="2020-08" db="EMBL/GenBank/DDBJ databases">
        <title>Genomic Encyclopedia of Type Strains, Phase IV (KMG-IV): sequencing the most valuable type-strain genomes for metagenomic binning, comparative biology and taxonomic classification.</title>
        <authorList>
            <person name="Goeker M."/>
        </authorList>
    </citation>
    <scope>NUCLEOTIDE SEQUENCE [LARGE SCALE GENOMIC DNA]</scope>
    <source>
        <strain evidence="6 7">DSM 25481</strain>
    </source>
</reference>
<dbReference type="InterPro" id="IPR006035">
    <property type="entry name" value="Ureohydrolase"/>
</dbReference>
<dbReference type="CDD" id="cd11592">
    <property type="entry name" value="Agmatinase_PAH"/>
    <property type="match status" value="1"/>
</dbReference>
<proteinExistence type="inferred from homology"/>
<feature type="binding site" evidence="4">
    <location>
        <position position="247"/>
    </location>
    <ligand>
        <name>Mn(2+)</name>
        <dbReference type="ChEBI" id="CHEBI:29035"/>
        <label>1</label>
    </ligand>
</feature>
<name>A0A7W6D012_9HYPH</name>
<dbReference type="SUPFAM" id="SSF52768">
    <property type="entry name" value="Arginase/deacetylase"/>
    <property type="match status" value="1"/>
</dbReference>
<comment type="cofactor">
    <cofactor evidence="4">
        <name>Mn(2+)</name>
        <dbReference type="ChEBI" id="CHEBI:29035"/>
    </cofactor>
    <text evidence="4">Binds 2 manganese ions per subunit.</text>
</comment>
<dbReference type="AlphaFoldDB" id="A0A7W6D012"/>
<dbReference type="NCBIfam" id="NF002564">
    <property type="entry name" value="PRK02190.1"/>
    <property type="match status" value="1"/>
</dbReference>
<dbReference type="InterPro" id="IPR005925">
    <property type="entry name" value="Agmatinase-rel"/>
</dbReference>
<keyword evidence="7" id="KW-1185">Reference proteome</keyword>
<comment type="caution">
    <text evidence="6">The sequence shown here is derived from an EMBL/GenBank/DDBJ whole genome shotgun (WGS) entry which is preliminary data.</text>
</comment>
<evidence type="ECO:0000256" key="2">
    <source>
        <dbReference type="ARBA" id="ARBA00022723"/>
    </source>
</evidence>
<dbReference type="InterPro" id="IPR023696">
    <property type="entry name" value="Ureohydrolase_dom_sf"/>
</dbReference>
<feature type="binding site" evidence="4">
    <location>
        <position position="163"/>
    </location>
    <ligand>
        <name>Mn(2+)</name>
        <dbReference type="ChEBI" id="CHEBI:29035"/>
        <label>1</label>
    </ligand>
</feature>
<dbReference type="PIRSF" id="PIRSF036979">
    <property type="entry name" value="Arginase"/>
    <property type="match status" value="1"/>
</dbReference>
<dbReference type="GO" id="GO:0033389">
    <property type="term" value="P:putrescine biosynthetic process from arginine, via agmatine"/>
    <property type="evidence" value="ECO:0007669"/>
    <property type="project" value="TreeGrafter"/>
</dbReference>
<evidence type="ECO:0000256" key="4">
    <source>
        <dbReference type="PIRSR" id="PIRSR036979-1"/>
    </source>
</evidence>
<dbReference type="RefSeq" id="WP_183393977.1">
    <property type="nucleotide sequence ID" value="NZ_JACIDR010000001.1"/>
</dbReference>
<dbReference type="PANTHER" id="PTHR11358">
    <property type="entry name" value="ARGINASE/AGMATINASE"/>
    <property type="match status" value="1"/>
</dbReference>
<dbReference type="PROSITE" id="PS01053">
    <property type="entry name" value="ARGINASE_1"/>
    <property type="match status" value="1"/>
</dbReference>
<gene>
    <name evidence="6" type="ORF">GGR24_000809</name>
</gene>
<dbReference type="EMBL" id="JACIDR010000001">
    <property type="protein sequence ID" value="MBB3972176.1"/>
    <property type="molecule type" value="Genomic_DNA"/>
</dbReference>
<feature type="binding site" evidence="4">
    <location>
        <position position="167"/>
    </location>
    <ligand>
        <name>Mn(2+)</name>
        <dbReference type="ChEBI" id="CHEBI:29035"/>
        <label>1</label>
    </ligand>
</feature>
<dbReference type="EC" id="3.5.3.11" evidence="6"/>
<accession>A0A7W6D012</accession>
<sequence length="327" mass="34992">MAKDPLFPRPVDDALDASRRYGESIESNYAGAVSFLRRPYARSAEGFDVAVWGVPLDTSVSNRPGTRFGPRAIREVSTINVGDPTYPFQFDIFSELAVADTGDCSLDYGRVDQMPAAIEAQAAARLATGAHLVTLGGDHFLTYPVLKALVARIGRPVALVQFDAHQDTWDDDGSRIDHGTMITRAVREGLIVPERSIQIGIRTNAPQDCGLSIVDGLLAQELGPLATASRILGHVEDTPVYVTFDIDCLDPAFAPGTGTPVCGGISSSFAISCLRRLGALDLKGFDVVEVSPPYDHAGITALAGCTMAQMYLGLLAERKRMGKQIAP</sequence>
<evidence type="ECO:0000313" key="6">
    <source>
        <dbReference type="EMBL" id="MBB3972176.1"/>
    </source>
</evidence>
<protein>
    <submittedName>
        <fullName evidence="6">Agmatinase</fullName>
        <ecNumber evidence="6">3.5.3.11</ecNumber>
    </submittedName>
</protein>
<dbReference type="Gene3D" id="3.40.800.10">
    <property type="entry name" value="Ureohydrolase domain"/>
    <property type="match status" value="1"/>
</dbReference>
<dbReference type="InterPro" id="IPR020855">
    <property type="entry name" value="Ureohydrolase_Mn_BS"/>
</dbReference>
<keyword evidence="4" id="KW-0464">Manganese</keyword>
<dbReference type="Pfam" id="PF00491">
    <property type="entry name" value="Arginase"/>
    <property type="match status" value="1"/>
</dbReference>
<feature type="binding site" evidence="4">
    <location>
        <position position="165"/>
    </location>
    <ligand>
        <name>Mn(2+)</name>
        <dbReference type="ChEBI" id="CHEBI:29035"/>
        <label>1</label>
    </ligand>
</feature>
<keyword evidence="2 4" id="KW-0479">Metal-binding</keyword>
<dbReference type="PROSITE" id="PS51409">
    <property type="entry name" value="ARGINASE_2"/>
    <property type="match status" value="1"/>
</dbReference>
<dbReference type="Proteomes" id="UP000528964">
    <property type="component" value="Unassembled WGS sequence"/>
</dbReference>